<evidence type="ECO:0000259" key="1">
    <source>
        <dbReference type="Pfam" id="PF13482"/>
    </source>
</evidence>
<dbReference type="InterPro" id="IPR012337">
    <property type="entry name" value="RNaseH-like_sf"/>
</dbReference>
<dbReference type="RefSeq" id="WP_158245869.1">
    <property type="nucleotide sequence ID" value="NZ_CVTD020000008.1"/>
</dbReference>
<sequence>MIIRHFPVDITLGYPLAKKYNADKIAFFDIETTGFTANNTYLYLIGCIYTEGSSMHLIQWFAEDIREEADLIRNFFDFIKDYDILVHYNGSGFDIPYITKKCEMFQLKYSFDNIQNLDLYKIISPIKKIFGLKNHKQKSIEEFLNVKREDTLNGGDLIGVYQSYLGKKRIENLKKSRNLQSTEDVLIRESENLLHFLLLHNEDDLKGLVRICPILYYIDLFDREFQIVQASVNNGQFIVHLEYDFKLPSRISFGNECIFINAYQSSAIIYIKAYEGEMKHFYDNYRDYYYLPEEDRAVHKSLAIFVDKEYRKKATPATCYTKKQGVFVPQYHPVLNPYFKFKYDDKVTFVEVHTDFLLQEENLTRYINHILNYIINHI</sequence>
<dbReference type="InterPro" id="IPR038720">
    <property type="entry name" value="YprB_RNase_H-like_dom"/>
</dbReference>
<dbReference type="AlphaFoldDB" id="A0A0H5STY5"/>
<name>A0A0H5STY5_HERHM</name>
<evidence type="ECO:0000313" key="3">
    <source>
        <dbReference type="Proteomes" id="UP000236497"/>
    </source>
</evidence>
<dbReference type="SUPFAM" id="SSF53098">
    <property type="entry name" value="Ribonuclease H-like"/>
    <property type="match status" value="1"/>
</dbReference>
<gene>
    <name evidence="2" type="ORF">HHT355_0578</name>
</gene>
<organism evidence="2 3">
    <name type="scientific">Herbinix hemicellulosilytica</name>
    <dbReference type="NCBI Taxonomy" id="1564487"/>
    <lineage>
        <taxon>Bacteria</taxon>
        <taxon>Bacillati</taxon>
        <taxon>Bacillota</taxon>
        <taxon>Clostridia</taxon>
        <taxon>Lachnospirales</taxon>
        <taxon>Lachnospiraceae</taxon>
        <taxon>Herbinix</taxon>
    </lineage>
</organism>
<dbReference type="PANTHER" id="PTHR38462">
    <property type="entry name" value="EXONUCLEASE-LIKE PROTEIN"/>
    <property type="match status" value="1"/>
</dbReference>
<feature type="domain" description="YprB ribonuclease H-like" evidence="1">
    <location>
        <begin position="26"/>
        <end position="211"/>
    </location>
</feature>
<accession>A0A0H5STY5</accession>
<dbReference type="Pfam" id="PF13482">
    <property type="entry name" value="RNase_H_2"/>
    <property type="match status" value="1"/>
</dbReference>
<dbReference type="GO" id="GO:0003676">
    <property type="term" value="F:nucleic acid binding"/>
    <property type="evidence" value="ECO:0007669"/>
    <property type="project" value="InterPro"/>
</dbReference>
<dbReference type="EMBL" id="CVTD020000008">
    <property type="protein sequence ID" value="CRZ33783.1"/>
    <property type="molecule type" value="Genomic_DNA"/>
</dbReference>
<dbReference type="Gene3D" id="3.30.420.10">
    <property type="entry name" value="Ribonuclease H-like superfamily/Ribonuclease H"/>
    <property type="match status" value="1"/>
</dbReference>
<proteinExistence type="predicted"/>
<keyword evidence="3" id="KW-1185">Reference proteome</keyword>
<dbReference type="PANTHER" id="PTHR38462:SF1">
    <property type="entry name" value="YPRB RIBONUCLEASE H-LIKE DOMAIN-CONTAINING PROTEIN"/>
    <property type="match status" value="1"/>
</dbReference>
<dbReference type="Proteomes" id="UP000236497">
    <property type="component" value="Unassembled WGS sequence"/>
</dbReference>
<dbReference type="InterPro" id="IPR036397">
    <property type="entry name" value="RNaseH_sf"/>
</dbReference>
<protein>
    <recommendedName>
        <fullName evidence="1">YprB ribonuclease H-like domain-containing protein</fullName>
    </recommendedName>
</protein>
<evidence type="ECO:0000313" key="2">
    <source>
        <dbReference type="EMBL" id="CRZ33783.1"/>
    </source>
</evidence>
<reference evidence="2 3" key="1">
    <citation type="submission" date="2015-06" db="EMBL/GenBank/DDBJ databases">
        <authorList>
            <person name="Wibberg Daniel"/>
        </authorList>
    </citation>
    <scope>NUCLEOTIDE SEQUENCE [LARGE SCALE GENOMIC DNA]</scope>
    <source>
        <strain evidence="2 3">T3/55T</strain>
    </source>
</reference>